<evidence type="ECO:0000313" key="1">
    <source>
        <dbReference type="EMBL" id="MBP1993219.1"/>
    </source>
</evidence>
<dbReference type="EMBL" id="JAGGLB010000017">
    <property type="protein sequence ID" value="MBP1993219.1"/>
    <property type="molecule type" value="Genomic_DNA"/>
</dbReference>
<keyword evidence="2" id="KW-1185">Reference proteome</keyword>
<evidence type="ECO:0000313" key="2">
    <source>
        <dbReference type="Proteomes" id="UP001519287"/>
    </source>
</evidence>
<comment type="caution">
    <text evidence="1">The sequence shown here is derived from an EMBL/GenBank/DDBJ whole genome shotgun (WGS) entry which is preliminary data.</text>
</comment>
<reference evidence="1 2" key="1">
    <citation type="submission" date="2021-03" db="EMBL/GenBank/DDBJ databases">
        <title>Genomic Encyclopedia of Type Strains, Phase IV (KMG-IV): sequencing the most valuable type-strain genomes for metagenomic binning, comparative biology and taxonomic classification.</title>
        <authorList>
            <person name="Goeker M."/>
        </authorList>
    </citation>
    <scope>NUCLEOTIDE SEQUENCE [LARGE SCALE GENOMIC DNA]</scope>
    <source>
        <strain evidence="1 2">DSM 26048</strain>
    </source>
</reference>
<protein>
    <submittedName>
        <fullName evidence="1">Uncharacterized protein</fullName>
    </submittedName>
</protein>
<sequence length="56" mass="6508">MFSQAPTYFQQGFFSGLEEISPQSKPLCLNNTPPARATERICEDLQDLRFNDDFHR</sequence>
<proteinExistence type="predicted"/>
<organism evidence="1 2">
    <name type="scientific">Paenibacillus eucommiae</name>
    <dbReference type="NCBI Taxonomy" id="1355755"/>
    <lineage>
        <taxon>Bacteria</taxon>
        <taxon>Bacillati</taxon>
        <taxon>Bacillota</taxon>
        <taxon>Bacilli</taxon>
        <taxon>Bacillales</taxon>
        <taxon>Paenibacillaceae</taxon>
        <taxon>Paenibacillus</taxon>
    </lineage>
</organism>
<name>A0ABS4J054_9BACL</name>
<dbReference type="Proteomes" id="UP001519287">
    <property type="component" value="Unassembled WGS sequence"/>
</dbReference>
<gene>
    <name evidence="1" type="ORF">J2Z66_004836</name>
</gene>
<accession>A0ABS4J054</accession>